<dbReference type="CDD" id="cd01949">
    <property type="entry name" value="GGDEF"/>
    <property type="match status" value="1"/>
</dbReference>
<feature type="transmembrane region" description="Helical" evidence="2">
    <location>
        <begin position="94"/>
        <end position="111"/>
    </location>
</feature>
<dbReference type="EMBL" id="NMUL01000080">
    <property type="protein sequence ID" value="OXM59531.1"/>
    <property type="molecule type" value="Genomic_DNA"/>
</dbReference>
<comment type="caution">
    <text evidence="4">The sequence shown here is derived from an EMBL/GenBank/DDBJ whole genome shotgun (WGS) entry which is preliminary data.</text>
</comment>
<evidence type="ECO:0000313" key="4">
    <source>
        <dbReference type="EMBL" id="OXM59531.1"/>
    </source>
</evidence>
<keyword evidence="5" id="KW-1185">Reference proteome</keyword>
<keyword evidence="2" id="KW-1133">Transmembrane helix</keyword>
<dbReference type="GO" id="GO:0043709">
    <property type="term" value="P:cell adhesion involved in single-species biofilm formation"/>
    <property type="evidence" value="ECO:0007669"/>
    <property type="project" value="TreeGrafter"/>
</dbReference>
<dbReference type="Pfam" id="PF00990">
    <property type="entry name" value="GGDEF"/>
    <property type="match status" value="2"/>
</dbReference>
<dbReference type="SMART" id="SM00267">
    <property type="entry name" value="GGDEF"/>
    <property type="match status" value="1"/>
</dbReference>
<feature type="transmembrane region" description="Helical" evidence="2">
    <location>
        <begin position="233"/>
        <end position="253"/>
    </location>
</feature>
<feature type="transmembrane region" description="Helical" evidence="2">
    <location>
        <begin position="123"/>
        <end position="145"/>
    </location>
</feature>
<evidence type="ECO:0000256" key="1">
    <source>
        <dbReference type="SAM" id="MobiDB-lite"/>
    </source>
</evidence>
<feature type="transmembrane region" description="Helical" evidence="2">
    <location>
        <begin position="198"/>
        <end position="221"/>
    </location>
</feature>
<reference evidence="5" key="1">
    <citation type="submission" date="2017-07" db="EMBL/GenBank/DDBJ databases">
        <title>Comparative genome mining reveals phylogenetic distribution patterns of secondary metabolites in Amycolatopsis.</title>
        <authorList>
            <person name="Adamek M."/>
            <person name="Alanjary M."/>
            <person name="Sales-Ortells H."/>
            <person name="Goodfellow M."/>
            <person name="Bull A.T."/>
            <person name="Kalinowski J."/>
            <person name="Ziemert N."/>
        </authorList>
    </citation>
    <scope>NUCLEOTIDE SEQUENCE [LARGE SCALE GENOMIC DNA]</scope>
    <source>
        <strain evidence="5">H5</strain>
    </source>
</reference>
<dbReference type="GO" id="GO:0005886">
    <property type="term" value="C:plasma membrane"/>
    <property type="evidence" value="ECO:0007669"/>
    <property type="project" value="TreeGrafter"/>
</dbReference>
<feature type="domain" description="GGDEF" evidence="3">
    <location>
        <begin position="380"/>
        <end position="532"/>
    </location>
</feature>
<keyword evidence="2" id="KW-0812">Transmembrane</keyword>
<keyword evidence="2" id="KW-0472">Membrane</keyword>
<name>A0A229SLL3_9PSEU</name>
<dbReference type="PROSITE" id="PS50887">
    <property type="entry name" value="GGDEF"/>
    <property type="match status" value="1"/>
</dbReference>
<dbReference type="PANTHER" id="PTHR45138:SF9">
    <property type="entry name" value="DIGUANYLATE CYCLASE DGCM-RELATED"/>
    <property type="match status" value="1"/>
</dbReference>
<proteinExistence type="predicted"/>
<sequence length="543" mass="59319">MTHLHMSMGQGEEGMRKSREHPVESTSSSPPREGSPAVLQQPSRAGESGQRAEARVMQPAGARLARVIRQVLYAVRVITHPRSRWRLWEWGRRPVMWALIAEPLVLAWAVIESVDAFGIGIDWTAWVRFGLVGTAAVAYVVSTNVAEERRRGRDGDKTHIDHTSLVFFAGALVLPVPLAILLIVLVRFHRWWIARKPVYTFVHTSFAICCSVLGVHAVARLTPLGNSIGSHRVALGAPLALSLLGGVAAYYTAQTVMVGAARGLASPVWDQVPADREDGWQRRLRIHMVGDRSDNTEIVVTLLVAAMITWAAIAWSPLLLLITPIGAYLTVRGQQLEQQQQEIEALTHTAEIDSRTGLLMVDAFQRETTKVLARAAHDGSPMSLVLLDLDHFKRVNDTFGHLVGDDVLAAVGALLREESRPGDLVCRWGGEEMVMALPNTDHEAAMGVAERIRAAVEALTIPITKAAGGDLWVMGLPDEDGVRRPDEIRTVSIGVATIPQHGSDFDEAFKLADRALYVAKAGGRNRVCTAETDQSPKADQSIT</sequence>
<dbReference type="AlphaFoldDB" id="A0A229SLL3"/>
<dbReference type="NCBIfam" id="TIGR00254">
    <property type="entry name" value="GGDEF"/>
    <property type="match status" value="1"/>
</dbReference>
<feature type="compositionally biased region" description="Basic and acidic residues" evidence="1">
    <location>
        <begin position="13"/>
        <end position="23"/>
    </location>
</feature>
<dbReference type="InterPro" id="IPR029787">
    <property type="entry name" value="Nucleotide_cyclase"/>
</dbReference>
<dbReference type="InterPro" id="IPR043128">
    <property type="entry name" value="Rev_trsase/Diguanyl_cyclase"/>
</dbReference>
<dbReference type="Gene3D" id="3.30.70.270">
    <property type="match status" value="1"/>
</dbReference>
<feature type="transmembrane region" description="Helical" evidence="2">
    <location>
        <begin position="298"/>
        <end position="322"/>
    </location>
</feature>
<dbReference type="GO" id="GO:1902201">
    <property type="term" value="P:negative regulation of bacterial-type flagellum-dependent cell motility"/>
    <property type="evidence" value="ECO:0007669"/>
    <property type="project" value="TreeGrafter"/>
</dbReference>
<dbReference type="FunFam" id="3.30.70.270:FF:000001">
    <property type="entry name" value="Diguanylate cyclase domain protein"/>
    <property type="match status" value="1"/>
</dbReference>
<gene>
    <name evidence="4" type="ORF">CF165_47170</name>
</gene>
<evidence type="ECO:0000256" key="2">
    <source>
        <dbReference type="SAM" id="Phobius"/>
    </source>
</evidence>
<protein>
    <recommendedName>
        <fullName evidence="3">GGDEF domain-containing protein</fullName>
    </recommendedName>
</protein>
<feature type="transmembrane region" description="Helical" evidence="2">
    <location>
        <begin position="165"/>
        <end position="186"/>
    </location>
</feature>
<dbReference type="InterPro" id="IPR050469">
    <property type="entry name" value="Diguanylate_Cyclase"/>
</dbReference>
<dbReference type="PANTHER" id="PTHR45138">
    <property type="entry name" value="REGULATORY COMPONENTS OF SENSORY TRANSDUCTION SYSTEM"/>
    <property type="match status" value="1"/>
</dbReference>
<dbReference type="Proteomes" id="UP000215199">
    <property type="component" value="Unassembled WGS sequence"/>
</dbReference>
<organism evidence="4 5">
    <name type="scientific">Amycolatopsis vastitatis</name>
    <dbReference type="NCBI Taxonomy" id="1905142"/>
    <lineage>
        <taxon>Bacteria</taxon>
        <taxon>Bacillati</taxon>
        <taxon>Actinomycetota</taxon>
        <taxon>Actinomycetes</taxon>
        <taxon>Pseudonocardiales</taxon>
        <taxon>Pseudonocardiaceae</taxon>
        <taxon>Amycolatopsis</taxon>
    </lineage>
</organism>
<evidence type="ECO:0000313" key="5">
    <source>
        <dbReference type="Proteomes" id="UP000215199"/>
    </source>
</evidence>
<evidence type="ECO:0000259" key="3">
    <source>
        <dbReference type="PROSITE" id="PS50887"/>
    </source>
</evidence>
<feature type="region of interest" description="Disordered" evidence="1">
    <location>
        <begin position="1"/>
        <end position="55"/>
    </location>
</feature>
<dbReference type="SUPFAM" id="SSF55073">
    <property type="entry name" value="Nucleotide cyclase"/>
    <property type="match status" value="1"/>
</dbReference>
<accession>A0A229SLL3</accession>
<dbReference type="InterPro" id="IPR000160">
    <property type="entry name" value="GGDEF_dom"/>
</dbReference>
<dbReference type="GO" id="GO:0052621">
    <property type="term" value="F:diguanylate cyclase activity"/>
    <property type="evidence" value="ECO:0007669"/>
    <property type="project" value="TreeGrafter"/>
</dbReference>